<reference evidence="2" key="1">
    <citation type="submission" date="2022-05" db="EMBL/GenBank/DDBJ databases">
        <authorList>
            <person name="Jo J.-H."/>
            <person name="Im W.-T."/>
        </authorList>
    </citation>
    <scope>NUCLEOTIDE SEQUENCE</scope>
    <source>
        <strain evidence="2">SE158</strain>
    </source>
</reference>
<evidence type="ECO:0000313" key="3">
    <source>
        <dbReference type="Proteomes" id="UP001165363"/>
    </source>
</evidence>
<organism evidence="2 3">
    <name type="scientific">Sphingomonas alba</name>
    <dbReference type="NCBI Taxonomy" id="2908208"/>
    <lineage>
        <taxon>Bacteria</taxon>
        <taxon>Pseudomonadati</taxon>
        <taxon>Pseudomonadota</taxon>
        <taxon>Alphaproteobacteria</taxon>
        <taxon>Sphingomonadales</taxon>
        <taxon>Sphingomonadaceae</taxon>
        <taxon>Sphingomonas</taxon>
    </lineage>
</organism>
<dbReference type="Proteomes" id="UP001165363">
    <property type="component" value="Unassembled WGS sequence"/>
</dbReference>
<keyword evidence="1" id="KW-0732">Signal</keyword>
<gene>
    <name evidence="2" type="ORF">LZ536_05280</name>
</gene>
<feature type="chain" id="PRO_5046505982" description="Nickel/cobalt transporter regulator" evidence="1">
    <location>
        <begin position="22"/>
        <end position="133"/>
    </location>
</feature>
<proteinExistence type="predicted"/>
<evidence type="ECO:0000313" key="2">
    <source>
        <dbReference type="EMBL" id="MCL6683314.1"/>
    </source>
</evidence>
<evidence type="ECO:0008006" key="4">
    <source>
        <dbReference type="Google" id="ProtNLM"/>
    </source>
</evidence>
<evidence type="ECO:0000256" key="1">
    <source>
        <dbReference type="SAM" id="SignalP"/>
    </source>
</evidence>
<dbReference type="Gene3D" id="3.10.450.160">
    <property type="entry name" value="inner membrane protein cigr"/>
    <property type="match status" value="1"/>
</dbReference>
<dbReference type="EMBL" id="JAMGBD010000001">
    <property type="protein sequence ID" value="MCL6683314.1"/>
    <property type="molecule type" value="Genomic_DNA"/>
</dbReference>
<sequence length="133" mass="14021">MKQLILLAGAAALVSAAPALAQGHGHGNGKGKGNVHPYGVNGPVGYGVGGCPPGLAKKNNGCLPPGQAKKLYGVGQRYPLGYGNAWTYNQIPYDIRTHYGLSPNYNYYYGDGYVYRVDPATMLISQVVSAIIH</sequence>
<protein>
    <recommendedName>
        <fullName evidence="4">Nickel/cobalt transporter regulator</fullName>
    </recommendedName>
</protein>
<name>A0ABT0RKY8_9SPHN</name>
<keyword evidence="3" id="KW-1185">Reference proteome</keyword>
<comment type="caution">
    <text evidence="2">The sequence shown here is derived from an EMBL/GenBank/DDBJ whole genome shotgun (WGS) entry which is preliminary data.</text>
</comment>
<dbReference type="RefSeq" id="WP_249847246.1">
    <property type="nucleotide sequence ID" value="NZ_JAMGBD010000001.1"/>
</dbReference>
<accession>A0ABT0RKY8</accession>
<feature type="signal peptide" evidence="1">
    <location>
        <begin position="1"/>
        <end position="21"/>
    </location>
</feature>